<keyword evidence="1" id="KW-1133">Transmembrane helix</keyword>
<accession>R0KV60</accession>
<name>R0KV60_NOSB1</name>
<feature type="transmembrane region" description="Helical" evidence="1">
    <location>
        <begin position="37"/>
        <end position="54"/>
    </location>
</feature>
<feature type="transmembrane region" description="Helical" evidence="1">
    <location>
        <begin position="141"/>
        <end position="162"/>
    </location>
</feature>
<feature type="transmembrane region" description="Helical" evidence="1">
    <location>
        <begin position="237"/>
        <end position="255"/>
    </location>
</feature>
<keyword evidence="1" id="KW-0812">Transmembrane</keyword>
<dbReference type="InterPro" id="IPR022057">
    <property type="entry name" value="Chs7"/>
</dbReference>
<evidence type="ECO:0000313" key="3">
    <source>
        <dbReference type="Proteomes" id="UP000016927"/>
    </source>
</evidence>
<proteinExistence type="predicted"/>
<dbReference type="GO" id="GO:0005789">
    <property type="term" value="C:endoplasmic reticulum membrane"/>
    <property type="evidence" value="ECO:0007669"/>
    <property type="project" value="TreeGrafter"/>
</dbReference>
<organism evidence="2 3">
    <name type="scientific">Nosema bombycis (strain CQ1 / CVCC 102059)</name>
    <name type="common">Microsporidian parasite</name>
    <name type="synonym">Pebrine of silkworm</name>
    <dbReference type="NCBI Taxonomy" id="578461"/>
    <lineage>
        <taxon>Eukaryota</taxon>
        <taxon>Fungi</taxon>
        <taxon>Fungi incertae sedis</taxon>
        <taxon>Microsporidia</taxon>
        <taxon>Nosematidae</taxon>
        <taxon>Nosema</taxon>
    </lineage>
</organism>
<protein>
    <submittedName>
        <fullName evidence="2">Chitin synthase export chaperone</fullName>
    </submittedName>
</protein>
<dbReference type="GO" id="GO:0006457">
    <property type="term" value="P:protein folding"/>
    <property type="evidence" value="ECO:0007669"/>
    <property type="project" value="TreeGrafter"/>
</dbReference>
<dbReference type="OrthoDB" id="2189463at2759"/>
<evidence type="ECO:0000256" key="1">
    <source>
        <dbReference type="SAM" id="Phobius"/>
    </source>
</evidence>
<feature type="transmembrane region" description="Helical" evidence="1">
    <location>
        <begin position="168"/>
        <end position="186"/>
    </location>
</feature>
<dbReference type="OMA" id="YTLDDRW"/>
<reference evidence="2 3" key="1">
    <citation type="journal article" date="2013" name="BMC Genomics">
        <title>Comparative genomics of parasitic silkworm microsporidia reveal an association between genome expansion and host adaptation.</title>
        <authorList>
            <person name="Pan G."/>
            <person name="Xu J."/>
            <person name="Li T."/>
            <person name="Xia Q."/>
            <person name="Liu S.L."/>
            <person name="Zhang G."/>
            <person name="Li S."/>
            <person name="Li C."/>
            <person name="Liu H."/>
            <person name="Yang L."/>
            <person name="Liu T."/>
            <person name="Zhang X."/>
            <person name="Wu Z."/>
            <person name="Fan W."/>
            <person name="Dang X."/>
            <person name="Xiang H."/>
            <person name="Tao M."/>
            <person name="Li Y."/>
            <person name="Hu J."/>
            <person name="Li Z."/>
            <person name="Lin L."/>
            <person name="Luo J."/>
            <person name="Geng L."/>
            <person name="Wang L."/>
            <person name="Long M."/>
            <person name="Wan Y."/>
            <person name="He N."/>
            <person name="Zhang Z."/>
            <person name="Lu C."/>
            <person name="Keeling P.J."/>
            <person name="Wang J."/>
            <person name="Xiang Z."/>
            <person name="Zhou Z."/>
        </authorList>
    </citation>
    <scope>NUCLEOTIDE SEQUENCE [LARGE SCALE GENOMIC DNA]</scope>
    <source>
        <strain evidence="3">CQ1 / CVCC 102059</strain>
    </source>
</reference>
<feature type="transmembrane region" description="Helical" evidence="1">
    <location>
        <begin position="198"/>
        <end position="225"/>
    </location>
</feature>
<keyword evidence="1" id="KW-0472">Membrane</keyword>
<dbReference type="PANTHER" id="PTHR35329:SF1">
    <property type="entry name" value="CHITIN SYNTHASE EXPORT CHAPERONE"/>
    <property type="match status" value="1"/>
</dbReference>
<dbReference type="HOGENOM" id="CLU_090086_0_0_1"/>
<dbReference type="PANTHER" id="PTHR35329">
    <property type="entry name" value="CHITIN SYNTHASE EXPORT CHAPERONE"/>
    <property type="match status" value="1"/>
</dbReference>
<dbReference type="VEuPathDB" id="MicrosporidiaDB:NBO_16g0047"/>
<dbReference type="STRING" id="578461.R0KV60"/>
<gene>
    <name evidence="2" type="primary">CHS7</name>
    <name evidence="2" type="ORF">NBO_16g0047</name>
</gene>
<dbReference type="AlphaFoldDB" id="R0KV60"/>
<keyword evidence="3" id="KW-1185">Reference proteome</keyword>
<dbReference type="Pfam" id="PF12271">
    <property type="entry name" value="Chs7"/>
    <property type="match status" value="1"/>
</dbReference>
<dbReference type="Proteomes" id="UP000016927">
    <property type="component" value="Unassembled WGS sequence"/>
</dbReference>
<evidence type="ECO:0000313" key="2">
    <source>
        <dbReference type="EMBL" id="EOB14761.1"/>
    </source>
</evidence>
<dbReference type="EMBL" id="KB908924">
    <property type="protein sequence ID" value="EOB14761.1"/>
    <property type="molecule type" value="Genomic_DNA"/>
</dbReference>
<dbReference type="GO" id="GO:0051082">
    <property type="term" value="F:unfolded protein binding"/>
    <property type="evidence" value="ECO:0007669"/>
    <property type="project" value="TreeGrafter"/>
</dbReference>
<feature type="transmembrane region" description="Helical" evidence="1">
    <location>
        <begin position="100"/>
        <end position="129"/>
    </location>
</feature>
<feature type="transmembrane region" description="Helical" evidence="1">
    <location>
        <begin position="74"/>
        <end position="94"/>
    </location>
</feature>
<sequence>MVSDYICSEIDFPFCRFVSKEVCKGMCRTEMINKTKLNSPALLFLIAIILGLTVRMMRHVQSLCSSIGRREMTLLFTSYSFANIIELVLVGLRHTLDRKLFMILTTLQLVFTNVAFFSLLVGAITMEMYAGKHGYESQTLLYIWISSYGFLSTLVIFVSLLLKTAVPILIMSFGLNLLFAYSYFILQIRKLNFNNAEIWAYGTLFIALACFMLSCIPIFLGSGLIAILTDKYLDNLFFHHLFLFCSVVMVHKYWLSVCDYEVESYLIEL</sequence>